<feature type="non-terminal residue" evidence="1">
    <location>
        <position position="227"/>
    </location>
</feature>
<dbReference type="AlphaFoldDB" id="A0A2V1CY82"/>
<organism evidence="1 2">
    <name type="scientific">Periconia macrospinosa</name>
    <dbReference type="NCBI Taxonomy" id="97972"/>
    <lineage>
        <taxon>Eukaryota</taxon>
        <taxon>Fungi</taxon>
        <taxon>Dikarya</taxon>
        <taxon>Ascomycota</taxon>
        <taxon>Pezizomycotina</taxon>
        <taxon>Dothideomycetes</taxon>
        <taxon>Pleosporomycetidae</taxon>
        <taxon>Pleosporales</taxon>
        <taxon>Massarineae</taxon>
        <taxon>Periconiaceae</taxon>
        <taxon>Periconia</taxon>
    </lineage>
</organism>
<dbReference type="EMBL" id="KZ806152">
    <property type="protein sequence ID" value="PVH90690.1"/>
    <property type="molecule type" value="Genomic_DNA"/>
</dbReference>
<accession>A0A2V1CY82</accession>
<keyword evidence="2" id="KW-1185">Reference proteome</keyword>
<name>A0A2V1CY82_9PLEO</name>
<gene>
    <name evidence="1" type="ORF">DM02DRAFT_485853</name>
</gene>
<evidence type="ECO:0000313" key="2">
    <source>
        <dbReference type="Proteomes" id="UP000244855"/>
    </source>
</evidence>
<sequence>MANRFMTLTSYNGQPTPMDAILRLKAYGMKIRFNTSAEGVIDWVDDTLLYGHIRFSMPQLRSMIHGAIASARQHLLKELMLLQVNDEGEVVPGTTALPAIYWDRLVDNPAEPKMGWSFMEDVRNAEATDVPRPPVWLEQRIQQERALRTAFIDIAATQEAIRMGQPAVWSADRVRQYRQAMRAFRQKLVVLVHMTGGLPPRASELLTIQYKNSANGESRGLFIENGL</sequence>
<protein>
    <submittedName>
        <fullName evidence="1">Uncharacterized protein</fullName>
    </submittedName>
</protein>
<evidence type="ECO:0000313" key="1">
    <source>
        <dbReference type="EMBL" id="PVH90690.1"/>
    </source>
</evidence>
<reference evidence="1 2" key="1">
    <citation type="journal article" date="2018" name="Sci. Rep.">
        <title>Comparative genomics provides insights into the lifestyle and reveals functional heterogeneity of dark septate endophytic fungi.</title>
        <authorList>
            <person name="Knapp D.G."/>
            <person name="Nemeth J.B."/>
            <person name="Barry K."/>
            <person name="Hainaut M."/>
            <person name="Henrissat B."/>
            <person name="Johnson J."/>
            <person name="Kuo A."/>
            <person name="Lim J.H.P."/>
            <person name="Lipzen A."/>
            <person name="Nolan M."/>
            <person name="Ohm R.A."/>
            <person name="Tamas L."/>
            <person name="Grigoriev I.V."/>
            <person name="Spatafora J.W."/>
            <person name="Nagy L.G."/>
            <person name="Kovacs G.M."/>
        </authorList>
    </citation>
    <scope>NUCLEOTIDE SEQUENCE [LARGE SCALE GENOMIC DNA]</scope>
    <source>
        <strain evidence="1 2">DSE2036</strain>
    </source>
</reference>
<dbReference type="OrthoDB" id="5425274at2759"/>
<dbReference type="STRING" id="97972.A0A2V1CY82"/>
<proteinExistence type="predicted"/>
<dbReference type="Proteomes" id="UP000244855">
    <property type="component" value="Unassembled WGS sequence"/>
</dbReference>